<dbReference type="FunFam" id="1.10.510.10:FF:000031">
    <property type="entry name" value="Mitogen-activated protein kinase kinase kinase kinase"/>
    <property type="match status" value="1"/>
</dbReference>
<evidence type="ECO:0000256" key="5">
    <source>
        <dbReference type="ARBA" id="ARBA00012513"/>
    </source>
</evidence>
<dbReference type="Pfam" id="PF00069">
    <property type="entry name" value="Pkinase"/>
    <property type="match status" value="2"/>
</dbReference>
<name>A0AAF5CZA3_STRER</name>
<evidence type="ECO:0000259" key="23">
    <source>
        <dbReference type="PROSITE" id="PS51194"/>
    </source>
</evidence>
<dbReference type="InterPro" id="IPR001180">
    <property type="entry name" value="CNH_dom"/>
</dbReference>
<dbReference type="SUPFAM" id="SSF52540">
    <property type="entry name" value="P-loop containing nucleoside triphosphate hydrolases"/>
    <property type="match status" value="2"/>
</dbReference>
<keyword evidence="13" id="KW-0378">Hydrolase</keyword>
<evidence type="ECO:0000256" key="6">
    <source>
        <dbReference type="ARBA" id="ARBA00012552"/>
    </source>
</evidence>
<dbReference type="InterPro" id="IPR025995">
    <property type="entry name" value="Tudor-knot"/>
</dbReference>
<evidence type="ECO:0000256" key="11">
    <source>
        <dbReference type="ARBA" id="ARBA00022741"/>
    </source>
</evidence>
<dbReference type="InterPro" id="IPR027417">
    <property type="entry name" value="P-loop_NTPase"/>
</dbReference>
<evidence type="ECO:0000256" key="16">
    <source>
        <dbReference type="ARBA" id="ARBA00029738"/>
    </source>
</evidence>
<sequence>FLMNHDVIRRADPTDFYNLIQTVGSGTYGEVWKAKEIKTGLLTAIKVVKLEAGDNFAAIQQEIYMLKDCLHPNIIAYYNSFLKRDKLWIVMEYCITGPLKEQQIAFVCRETLRGLHYLHSKRQVHRDVKSANILLTSKGDVKLADFGVAAQITETIGKRKSFIGTPYWMAPEVACVEKKGGYGNECDVWSVGITAIELAELQPPHFELHPMSVLYMMTKSNYKPPRLKEKDKWSPLFHEFIKLCLTKNPKRRPSPEKLLVTCNFVIGELSSHLTKELLDKVNNSSVYYKNEDDQMISRMSTVSICDDNTLELSNNQTINQARAKLSFGTPKINPTEREIKNGYYNEKNISGRLSQPELEEKCEDVENIEIPFHSSPKYLNRRPTAIPPPPPTDNNKSFKTLHRCITEPVDSKTSAEFLHTPAVKMGACFVNIFHDCEYKIHCTASWIHPHTKKKLLLIGAEEGIFSLDFDELHENSLKLLHKKRCVWLYVINDILMALQGKTPFIYRHDLISLTQKNIAQKLSKTVNRIPEKFLPKVLAVTIKLSETKDCLQCIIDKSPFGMKNTYLCCVIPNALLLYQWYDPHKRFLLLKKIDVKKFPFLPLKPFQFLYGSTAVDSDFPKICIGVYKFNETNQFYLHTGDFNDYNENSSDTSSVNEDDVDSSCDSNRNSTLVHSSNRTTITQNNLLEIPPFQLGTMEKIEVKSMKQLDSNTILLSYNNKVFLIDINGNLKKIVQSPSTFVFTFNIEAILVLSDSFLAFHRHGVEGRSWKTGDMTQDLCDHSKFYQLIGADDMVVLKIRQVRTPINSDSGYCDLAILTGHKYMAIYINKILTTNISKIIVFLLYEQTSNIFLDIKNLYSYDYFYLKMAPKGTAGKNLPKTRDELKHERAVDLTLIKLDDHIYCSEPNADAFYEAKIIYINPDDRKKKYKVHFHGWNNRYDRFFSDVEAKKCFITKSDGSISDSRTITPSSDNGGGSVEPMPKGRLSSKRVSSKVLESSKPIDLFSHLEKYGVSDDVVNLLIEDYTEIKNGKHLMPGSEYKTLNWIILKYMTFYNKHFGFIEDDADYRSFLVHHKSEYEKLLVDGMSYFESFGPRLSLKTDKEKDMWSSYQQKNSDKCFVEYAGPFHALRIIDEICKLDKNDPIAKCFIYDIHSNFIGSFANFVSLHIDAFRKTNMGDYISKLTVKFFLPKPLWNNIIKKAIAKSTTFVVLSRQNKKSKNGNNKSSFNDNNNINFNDLLEETQIISCIDETSSNCLLENEQTLKVGSIILHKPVIKYQVNEVEIKKIYYFVNFLPIYQFKKNNNEKNLSLLPDIFDDTITLKIEKNISENLLDYVNELQKHIGSGMLFNNDTLLLVSLSSIDDIYLEYSIKHNKYIKQISTQNESNENLLSSKYLLEQLSQFNVNYLDIAKCDNNFSGITKIESESSNDILIAPFIDSIECIPYGISNTDLCLFQNEHVAHSTVNNCKMYDNKSENKVESLSYEDVKIEENEYIFNNLMHTFLNESIIKFDTNKENVPKLLSKTSVLENVFKYMHGISSSPTKEKNIKLGISKELSLIDTISLNENYSNQIITNKSSTENSTNQVEYVSSIYAPFSVDTTTSCPSFYIKENDIYHLDLTRIKSSLLEVKEQIQKLLLLEKRLSSYYEFLLDQQSMVNNLIVSQSNLHVKEAFADNNIKNEIQIIVVIDKKKQTKKDKMGEKTFKNFYLEERLLKAIANCGWKKPTQIQESVIPLILEDKNIIARAHTGTGKTGAFLLPLIQKIVQATSARDDESCSVYAVIIVPTKELSAQIFTLLSKLISTFPFIQAGNLAELNDEKQKIFLENHYDIIVSTPSRLASALALKPKLLSNVCYVVLDEADLLFTFGYKEDLILIKKKLPKKYQTVMTSATITDDLTEIKQLLLTGPVLSVKLKEDILPSSEQLTQYQINCATEEEKFAIMISMLKLKLMQGKSIFFVSNVDRCYKLQIFLQCFKISSCVLNPEMPANSRFNTIQKFNEGQFNYIIATDCKDLSEPEEIDGGKIKKPKKSKGISGAKYDNESGVSRGIDFHHISNVVNFDFPPNLDVYIHRVGRTARGFNKGTAITFVLPEEKSMFEKISNKITESMGENTIIPYEIRMKDLETFLLRTREALNGCTKGVIRETRLAEIKREILNSKKLENYFSQNSKDLAVIEQNKSLRKVKVQTETLHAITDYMIPPALRGLNLESSSLEHSKSRHRNDISGIKSSFKNRGKKRKFNKVGKKKVDPLAFRMGLKKVAQQKGRYEKVKHLGEGQFANVYLAKDTITNDLVAIKKIKLGSITEVRDGINRTALREIKLLQELKHDNIICLRDVIGHKKNIQLVMDFMETDLEIVIKDRSIILMLPHIKNIILQVLLGLEYLHNNWILHRDLKPNNLLLNSSGRVKITDFGLARFFGSPNKQYTCQVITIWYRPPELLYGASNYNTSIDIWSIGCIIAELLLRTPIFPGRSDIDQLSKIFHILGTPKLEDWPMMIELPGYCEPKPEPGIELNQVFTAASEDLLELIKGTFIFNPLKRYTATRCLESSYFKSHPYACADNEIPLPINAKENPLLKASKQRRKVNINDEATVRRRLEFN</sequence>
<keyword evidence="11 18" id="KW-0547">Nucleotide-binding</keyword>
<dbReference type="InterPro" id="IPR001650">
    <property type="entry name" value="Helicase_C-like"/>
</dbReference>
<dbReference type="CDD" id="cd07841">
    <property type="entry name" value="STKc_CDK7"/>
    <property type="match status" value="1"/>
</dbReference>
<dbReference type="GO" id="GO:0008349">
    <property type="term" value="F:MAP kinase kinase kinase kinase activity"/>
    <property type="evidence" value="ECO:0007669"/>
    <property type="project" value="TreeGrafter"/>
</dbReference>
<evidence type="ECO:0000256" key="1">
    <source>
        <dbReference type="ARBA" id="ARBA00001946"/>
    </source>
</evidence>
<evidence type="ECO:0000256" key="3">
    <source>
        <dbReference type="ARBA" id="ARBA00008874"/>
    </source>
</evidence>
<feature type="binding site" evidence="18">
    <location>
        <position position="2293"/>
    </location>
    <ligand>
        <name>ATP</name>
        <dbReference type="ChEBI" id="CHEBI:30616"/>
    </ligand>
</feature>
<dbReference type="GO" id="GO:0003676">
    <property type="term" value="F:nucleic acid binding"/>
    <property type="evidence" value="ECO:0007669"/>
    <property type="project" value="InterPro"/>
</dbReference>
<dbReference type="CDD" id="cd06613">
    <property type="entry name" value="STKc_MAP4K3_like"/>
    <property type="match status" value="1"/>
</dbReference>
<evidence type="ECO:0000256" key="18">
    <source>
        <dbReference type="PROSITE-ProRule" id="PRU10141"/>
    </source>
</evidence>
<dbReference type="PANTHER" id="PTHR48012">
    <property type="entry name" value="STERILE20-LIKE KINASE, ISOFORM B-RELATED"/>
    <property type="match status" value="1"/>
</dbReference>
<evidence type="ECO:0000256" key="19">
    <source>
        <dbReference type="SAM" id="MobiDB-lite"/>
    </source>
</evidence>
<evidence type="ECO:0000256" key="9">
    <source>
        <dbReference type="ARBA" id="ARBA00022553"/>
    </source>
</evidence>
<evidence type="ECO:0000256" key="13">
    <source>
        <dbReference type="ARBA" id="ARBA00022801"/>
    </source>
</evidence>
<dbReference type="PROSITE" id="PS00107">
    <property type="entry name" value="PROTEIN_KINASE_ATP"/>
    <property type="match status" value="2"/>
</dbReference>
<dbReference type="PROSITE" id="PS00108">
    <property type="entry name" value="PROTEIN_KINASE_ST"/>
    <property type="match status" value="1"/>
</dbReference>
<feature type="region of interest" description="Disordered" evidence="19">
    <location>
        <begin position="958"/>
        <end position="991"/>
    </location>
</feature>
<dbReference type="FunFam" id="1.10.510.10:FF:000097">
    <property type="entry name" value="Putative cyclin-dependent kinase 7"/>
    <property type="match status" value="1"/>
</dbReference>
<dbReference type="PROSITE" id="PS50219">
    <property type="entry name" value="CNH"/>
    <property type="match status" value="1"/>
</dbReference>
<dbReference type="InterPro" id="IPR037770">
    <property type="entry name" value="CDK7"/>
</dbReference>
<dbReference type="CDD" id="cd18787">
    <property type="entry name" value="SF2_C_DEAD"/>
    <property type="match status" value="1"/>
</dbReference>
<evidence type="ECO:0000259" key="24">
    <source>
        <dbReference type="PROSITE" id="PS51195"/>
    </source>
</evidence>
<dbReference type="GO" id="GO:0016787">
    <property type="term" value="F:hydrolase activity"/>
    <property type="evidence" value="ECO:0007669"/>
    <property type="project" value="UniProtKB-KW"/>
</dbReference>
<feature type="compositionally biased region" description="Polar residues" evidence="19">
    <location>
        <begin position="958"/>
        <end position="971"/>
    </location>
</feature>
<dbReference type="PROSITE" id="PS51194">
    <property type="entry name" value="HELICASE_CTER"/>
    <property type="match status" value="1"/>
</dbReference>
<dbReference type="PROSITE" id="PS50011">
    <property type="entry name" value="PROTEIN_KINASE_DOM"/>
    <property type="match status" value="2"/>
</dbReference>
<dbReference type="SUPFAM" id="SSF56112">
    <property type="entry name" value="Protein kinase-like (PK-like)"/>
    <property type="match status" value="2"/>
</dbReference>
<dbReference type="Gene3D" id="2.30.30.140">
    <property type="match status" value="1"/>
</dbReference>
<dbReference type="EC" id="3.6.4.13" evidence="6"/>
<evidence type="ECO:0000256" key="7">
    <source>
        <dbReference type="ARBA" id="ARBA00013901"/>
    </source>
</evidence>
<reference evidence="26" key="1">
    <citation type="submission" date="2024-02" db="UniProtKB">
        <authorList>
            <consortium name="WormBaseParasite"/>
        </authorList>
    </citation>
    <scope>IDENTIFICATION</scope>
</reference>
<dbReference type="GO" id="GO:0005524">
    <property type="term" value="F:ATP binding"/>
    <property type="evidence" value="ECO:0007669"/>
    <property type="project" value="UniProtKB-UniRule"/>
</dbReference>
<dbReference type="GO" id="GO:0005737">
    <property type="term" value="C:cytoplasm"/>
    <property type="evidence" value="ECO:0007669"/>
    <property type="project" value="TreeGrafter"/>
</dbReference>
<dbReference type="InterPro" id="IPR017441">
    <property type="entry name" value="Protein_kinase_ATP_BS"/>
</dbReference>
<dbReference type="Pfam" id="PF00271">
    <property type="entry name" value="Helicase_C"/>
    <property type="match status" value="1"/>
</dbReference>
<feature type="domain" description="CNH" evidence="21">
    <location>
        <begin position="437"/>
        <end position="793"/>
    </location>
</feature>
<dbReference type="EC" id="2.7.11.1" evidence="5"/>
<evidence type="ECO:0000256" key="12">
    <source>
        <dbReference type="ARBA" id="ARBA00022777"/>
    </source>
</evidence>
<dbReference type="SUPFAM" id="SSF54160">
    <property type="entry name" value="Chromo domain-like"/>
    <property type="match status" value="1"/>
</dbReference>
<evidence type="ECO:0000259" key="20">
    <source>
        <dbReference type="PROSITE" id="PS50011"/>
    </source>
</evidence>
<keyword evidence="14" id="KW-0347">Helicase</keyword>
<feature type="region of interest" description="Disordered" evidence="19">
    <location>
        <begin position="648"/>
        <end position="671"/>
    </location>
</feature>
<accession>A0AAF5CZA3</accession>
<dbReference type="Pfam" id="PF00270">
    <property type="entry name" value="DEAD"/>
    <property type="match status" value="1"/>
</dbReference>
<feature type="domain" description="Protein kinase" evidence="20">
    <location>
        <begin position="2263"/>
        <end position="2552"/>
    </location>
</feature>
<dbReference type="GO" id="GO:0070985">
    <property type="term" value="C:transcription factor TFIIK complex"/>
    <property type="evidence" value="ECO:0007669"/>
    <property type="project" value="InterPro"/>
</dbReference>
<dbReference type="Gene3D" id="3.40.50.300">
    <property type="entry name" value="P-loop containing nucleotide triphosphate hydrolases"/>
    <property type="match status" value="2"/>
</dbReference>
<feature type="domain" description="Protein kinase" evidence="20">
    <location>
        <begin position="17"/>
        <end position="265"/>
    </location>
</feature>
<protein>
    <recommendedName>
        <fullName evidence="7">Cyclin-dependent kinase 7</fullName>
        <ecNumber evidence="5">2.7.11.1</ecNumber>
        <ecNumber evidence="4">2.7.11.23</ecNumber>
        <ecNumber evidence="6">3.6.4.13</ecNumber>
    </recommendedName>
    <alternativeName>
        <fullName evidence="16">Cell division protein kinase 7</fullName>
    </alternativeName>
</protein>
<dbReference type="PROSITE" id="PS51192">
    <property type="entry name" value="HELICASE_ATP_BIND_1"/>
    <property type="match status" value="1"/>
</dbReference>
<feature type="domain" description="Helicase C-terminal" evidence="23">
    <location>
        <begin position="1921"/>
        <end position="2121"/>
    </location>
</feature>
<feature type="binding site" evidence="18">
    <location>
        <position position="46"/>
    </location>
    <ligand>
        <name>ATP</name>
        <dbReference type="ChEBI" id="CHEBI:30616"/>
    </ligand>
</feature>
<feature type="region of interest" description="Disordered" evidence="19">
    <location>
        <begin position="2016"/>
        <end position="2035"/>
    </location>
</feature>
<dbReference type="InterPro" id="IPR050629">
    <property type="entry name" value="STE20/SPS1-PAK"/>
</dbReference>
<dbReference type="InterPro" id="IPR011545">
    <property type="entry name" value="DEAD/DEAH_box_helicase_dom"/>
</dbReference>
<feature type="domain" description="Helicase ATP-binding" evidence="22">
    <location>
        <begin position="1731"/>
        <end position="1908"/>
    </location>
</feature>
<dbReference type="InterPro" id="IPR014001">
    <property type="entry name" value="Helicase_ATP-bd"/>
</dbReference>
<dbReference type="AlphaFoldDB" id="A0AAF5CZA3"/>
<evidence type="ECO:0000256" key="8">
    <source>
        <dbReference type="ARBA" id="ARBA00022527"/>
    </source>
</evidence>
<dbReference type="InterPro" id="IPR011009">
    <property type="entry name" value="Kinase-like_dom_sf"/>
</dbReference>
<evidence type="ECO:0000256" key="4">
    <source>
        <dbReference type="ARBA" id="ARBA00012409"/>
    </source>
</evidence>
<evidence type="ECO:0000313" key="26">
    <source>
        <dbReference type="WBParaSite" id="TCONS_00004011.p1"/>
    </source>
</evidence>
<dbReference type="InterPro" id="IPR008271">
    <property type="entry name" value="Ser/Thr_kinase_AS"/>
</dbReference>
<dbReference type="Gene3D" id="1.10.510.10">
    <property type="entry name" value="Transferase(Phosphotransferase) domain 1"/>
    <property type="match status" value="2"/>
</dbReference>
<keyword evidence="8" id="KW-0723">Serine/threonine-protein kinase</keyword>
<evidence type="ECO:0000259" key="22">
    <source>
        <dbReference type="PROSITE" id="PS51192"/>
    </source>
</evidence>
<evidence type="ECO:0000256" key="14">
    <source>
        <dbReference type="ARBA" id="ARBA00022806"/>
    </source>
</evidence>
<keyword evidence="10" id="KW-0808">Transferase</keyword>
<feature type="short sequence motif" description="Q motif" evidence="17">
    <location>
        <begin position="1700"/>
        <end position="1728"/>
    </location>
</feature>
<evidence type="ECO:0000256" key="10">
    <source>
        <dbReference type="ARBA" id="ARBA00022679"/>
    </source>
</evidence>
<dbReference type="PANTHER" id="PTHR48012:SF18">
    <property type="entry name" value="HAPPYHOUR, ISOFORM A"/>
    <property type="match status" value="1"/>
</dbReference>
<organism evidence="25 26">
    <name type="scientific">Strongyloides stercoralis</name>
    <name type="common">Threadworm</name>
    <dbReference type="NCBI Taxonomy" id="6248"/>
    <lineage>
        <taxon>Eukaryota</taxon>
        <taxon>Metazoa</taxon>
        <taxon>Ecdysozoa</taxon>
        <taxon>Nematoda</taxon>
        <taxon>Chromadorea</taxon>
        <taxon>Rhabditida</taxon>
        <taxon>Tylenchina</taxon>
        <taxon>Panagrolaimomorpha</taxon>
        <taxon>Strongyloidoidea</taxon>
        <taxon>Strongyloididae</taxon>
        <taxon>Strongyloides</taxon>
    </lineage>
</organism>
<dbReference type="Gene3D" id="3.30.200.20">
    <property type="entry name" value="Phosphorylase Kinase, domain 1"/>
    <property type="match status" value="1"/>
</dbReference>
<dbReference type="SMART" id="SM00487">
    <property type="entry name" value="DEXDc"/>
    <property type="match status" value="1"/>
</dbReference>
<evidence type="ECO:0000313" key="25">
    <source>
        <dbReference type="Proteomes" id="UP000035681"/>
    </source>
</evidence>
<dbReference type="InterPro" id="IPR000719">
    <property type="entry name" value="Prot_kinase_dom"/>
</dbReference>
<dbReference type="InterPro" id="IPR016197">
    <property type="entry name" value="Chromo-like_dom_sf"/>
</dbReference>
<dbReference type="WBParaSite" id="TCONS_00004011.p1">
    <property type="protein sequence ID" value="TCONS_00004011.p1"/>
    <property type="gene ID" value="XLOC_000877"/>
</dbReference>
<feature type="domain" description="DEAD-box RNA helicase Q" evidence="24">
    <location>
        <begin position="1700"/>
        <end position="1728"/>
    </location>
</feature>
<dbReference type="GO" id="GO:0008353">
    <property type="term" value="F:RNA polymerase II CTD heptapeptide repeat kinase activity"/>
    <property type="evidence" value="ECO:0007669"/>
    <property type="project" value="UniProtKB-EC"/>
</dbReference>
<evidence type="ECO:0000259" key="21">
    <source>
        <dbReference type="PROSITE" id="PS50219"/>
    </source>
</evidence>
<comment type="similarity">
    <text evidence="2">Belongs to the protein kinase superfamily. CMGC Ser/Thr protein kinase family. CDC2/CDKX subfamily.</text>
</comment>
<dbReference type="EC" id="2.7.11.23" evidence="4"/>
<evidence type="ECO:0000256" key="17">
    <source>
        <dbReference type="PROSITE-ProRule" id="PRU00552"/>
    </source>
</evidence>
<keyword evidence="9" id="KW-0597">Phosphoprotein</keyword>
<keyword evidence="25" id="KW-1185">Reference proteome</keyword>
<evidence type="ECO:0000256" key="15">
    <source>
        <dbReference type="ARBA" id="ARBA00022840"/>
    </source>
</evidence>
<keyword evidence="12" id="KW-0418">Kinase</keyword>
<dbReference type="Proteomes" id="UP000035681">
    <property type="component" value="Unplaced"/>
</dbReference>
<dbReference type="SMART" id="SM00220">
    <property type="entry name" value="S_TKc"/>
    <property type="match status" value="2"/>
</dbReference>
<dbReference type="SMART" id="SM00490">
    <property type="entry name" value="HELICc"/>
    <property type="match status" value="1"/>
</dbReference>
<evidence type="ECO:0000256" key="2">
    <source>
        <dbReference type="ARBA" id="ARBA00006485"/>
    </source>
</evidence>
<dbReference type="GO" id="GO:0003724">
    <property type="term" value="F:RNA helicase activity"/>
    <property type="evidence" value="ECO:0007669"/>
    <property type="project" value="UniProtKB-EC"/>
</dbReference>
<dbReference type="InterPro" id="IPR014014">
    <property type="entry name" value="RNA_helicase_DEAD_Q_motif"/>
</dbReference>
<comment type="cofactor">
    <cofactor evidence="1">
        <name>Mg(2+)</name>
        <dbReference type="ChEBI" id="CHEBI:18420"/>
    </cofactor>
</comment>
<keyword evidence="15 18" id="KW-0067">ATP-binding</keyword>
<proteinExistence type="inferred from homology"/>
<comment type="similarity">
    <text evidence="3">Belongs to the protein kinase superfamily. STE Ser/Thr protein kinase family. STE20 subfamily.</text>
</comment>
<dbReference type="PROSITE" id="PS51195">
    <property type="entry name" value="Q_MOTIF"/>
    <property type="match status" value="1"/>
</dbReference>
<dbReference type="Pfam" id="PF00780">
    <property type="entry name" value="CNH"/>
    <property type="match status" value="1"/>
</dbReference>
<dbReference type="Pfam" id="PF11717">
    <property type="entry name" value="Tudor-knot"/>
    <property type="match status" value="1"/>
</dbReference>
<dbReference type="SMART" id="SM00036">
    <property type="entry name" value="CNH"/>
    <property type="match status" value="1"/>
</dbReference>